<dbReference type="InParanoid" id="A0A251S3Z1"/>
<accession>A0A251S3Z1</accession>
<dbReference type="AlphaFoldDB" id="A0A251S3Z1"/>
<gene>
    <name evidence="1" type="ORF">HannXRQ_Chr16g0529861</name>
</gene>
<proteinExistence type="predicted"/>
<organism evidence="1 2">
    <name type="scientific">Helianthus annuus</name>
    <name type="common">Common sunflower</name>
    <dbReference type="NCBI Taxonomy" id="4232"/>
    <lineage>
        <taxon>Eukaryota</taxon>
        <taxon>Viridiplantae</taxon>
        <taxon>Streptophyta</taxon>
        <taxon>Embryophyta</taxon>
        <taxon>Tracheophyta</taxon>
        <taxon>Spermatophyta</taxon>
        <taxon>Magnoliopsida</taxon>
        <taxon>eudicotyledons</taxon>
        <taxon>Gunneridae</taxon>
        <taxon>Pentapetalae</taxon>
        <taxon>asterids</taxon>
        <taxon>campanulids</taxon>
        <taxon>Asterales</taxon>
        <taxon>Asteraceae</taxon>
        <taxon>Asteroideae</taxon>
        <taxon>Heliantheae alliance</taxon>
        <taxon>Heliantheae</taxon>
        <taxon>Helianthus</taxon>
    </lineage>
</organism>
<evidence type="ECO:0000313" key="2">
    <source>
        <dbReference type="Proteomes" id="UP000215914"/>
    </source>
</evidence>
<sequence>MTSTTGSSYNPGKPPIQLPHSPLILGFQEVKYRMMIARRKSEVEFSLTTVPPSSCNWRFVQIFPVSKHPLFRFKS</sequence>
<protein>
    <submittedName>
        <fullName evidence="1">Uncharacterized protein</fullName>
    </submittedName>
</protein>
<reference evidence="2" key="1">
    <citation type="journal article" date="2017" name="Nature">
        <title>The sunflower genome provides insights into oil metabolism, flowering and Asterid evolution.</title>
        <authorList>
            <person name="Badouin H."/>
            <person name="Gouzy J."/>
            <person name="Grassa C.J."/>
            <person name="Murat F."/>
            <person name="Staton S.E."/>
            <person name="Cottret L."/>
            <person name="Lelandais-Briere C."/>
            <person name="Owens G.L."/>
            <person name="Carrere S."/>
            <person name="Mayjonade B."/>
            <person name="Legrand L."/>
            <person name="Gill N."/>
            <person name="Kane N.C."/>
            <person name="Bowers J.E."/>
            <person name="Hubner S."/>
            <person name="Bellec A."/>
            <person name="Berard A."/>
            <person name="Berges H."/>
            <person name="Blanchet N."/>
            <person name="Boniface M.C."/>
            <person name="Brunel D."/>
            <person name="Catrice O."/>
            <person name="Chaidir N."/>
            <person name="Claudel C."/>
            <person name="Donnadieu C."/>
            <person name="Faraut T."/>
            <person name="Fievet G."/>
            <person name="Helmstetter N."/>
            <person name="King M."/>
            <person name="Knapp S.J."/>
            <person name="Lai Z."/>
            <person name="Le Paslier M.C."/>
            <person name="Lippi Y."/>
            <person name="Lorenzon L."/>
            <person name="Mandel J.R."/>
            <person name="Marage G."/>
            <person name="Marchand G."/>
            <person name="Marquand E."/>
            <person name="Bret-Mestries E."/>
            <person name="Morien E."/>
            <person name="Nambeesan S."/>
            <person name="Nguyen T."/>
            <person name="Pegot-Espagnet P."/>
            <person name="Pouilly N."/>
            <person name="Raftis F."/>
            <person name="Sallet E."/>
            <person name="Schiex T."/>
            <person name="Thomas J."/>
            <person name="Vandecasteele C."/>
            <person name="Vares D."/>
            <person name="Vear F."/>
            <person name="Vautrin S."/>
            <person name="Crespi M."/>
            <person name="Mangin B."/>
            <person name="Burke J.M."/>
            <person name="Salse J."/>
            <person name="Munos S."/>
            <person name="Vincourt P."/>
            <person name="Rieseberg L.H."/>
            <person name="Langlade N.B."/>
        </authorList>
    </citation>
    <scope>NUCLEOTIDE SEQUENCE [LARGE SCALE GENOMIC DNA]</scope>
    <source>
        <strain evidence="2">cv. SF193</strain>
    </source>
</reference>
<dbReference type="EMBL" id="CM007905">
    <property type="protein sequence ID" value="OTF93162.1"/>
    <property type="molecule type" value="Genomic_DNA"/>
</dbReference>
<keyword evidence="2" id="KW-1185">Reference proteome</keyword>
<dbReference type="Proteomes" id="UP000215914">
    <property type="component" value="Chromosome 16"/>
</dbReference>
<name>A0A251S3Z1_HELAN</name>
<evidence type="ECO:0000313" key="1">
    <source>
        <dbReference type="EMBL" id="OTF93162.1"/>
    </source>
</evidence>